<dbReference type="GO" id="GO:0019563">
    <property type="term" value="P:glycerol catabolic process"/>
    <property type="evidence" value="ECO:0007669"/>
    <property type="project" value="TreeGrafter"/>
</dbReference>
<dbReference type="GO" id="GO:0004371">
    <property type="term" value="F:glycerone kinase activity"/>
    <property type="evidence" value="ECO:0007669"/>
    <property type="project" value="UniProtKB-EC"/>
</dbReference>
<evidence type="ECO:0000256" key="15">
    <source>
        <dbReference type="ARBA" id="ARBA00048526"/>
    </source>
</evidence>
<dbReference type="Pfam" id="PF02734">
    <property type="entry name" value="Dak2"/>
    <property type="match status" value="1"/>
</dbReference>
<comment type="catalytic activity">
    <reaction evidence="14">
        <text>D-glyceraldehyde + ATP = D-glyceraldehyde 3-phosphate + ADP + H(+)</text>
        <dbReference type="Rhea" id="RHEA:13941"/>
        <dbReference type="ChEBI" id="CHEBI:15378"/>
        <dbReference type="ChEBI" id="CHEBI:17378"/>
        <dbReference type="ChEBI" id="CHEBI:30616"/>
        <dbReference type="ChEBI" id="CHEBI:59776"/>
        <dbReference type="ChEBI" id="CHEBI:456216"/>
        <dbReference type="EC" id="2.7.1.28"/>
    </reaction>
</comment>
<dbReference type="Gene3D" id="3.30.1180.20">
    <property type="entry name" value="Dihydroxyacetone kinase, domain 2"/>
    <property type="match status" value="1"/>
</dbReference>
<dbReference type="AlphaFoldDB" id="A0A6F9DU48"/>
<evidence type="ECO:0000256" key="8">
    <source>
        <dbReference type="ARBA" id="ARBA00022777"/>
    </source>
</evidence>
<dbReference type="GO" id="GO:0005829">
    <property type="term" value="C:cytosol"/>
    <property type="evidence" value="ECO:0007669"/>
    <property type="project" value="TreeGrafter"/>
</dbReference>
<organism evidence="19">
    <name type="scientific">Phallusia mammillata</name>
    <dbReference type="NCBI Taxonomy" id="59560"/>
    <lineage>
        <taxon>Eukaryota</taxon>
        <taxon>Metazoa</taxon>
        <taxon>Chordata</taxon>
        <taxon>Tunicata</taxon>
        <taxon>Ascidiacea</taxon>
        <taxon>Phlebobranchia</taxon>
        <taxon>Ascidiidae</taxon>
        <taxon>Phallusia</taxon>
    </lineage>
</organism>
<dbReference type="GO" id="GO:0034012">
    <property type="term" value="F:FAD-AMP lyase (cyclizing) activity"/>
    <property type="evidence" value="ECO:0007669"/>
    <property type="project" value="UniProtKB-EC"/>
</dbReference>
<keyword evidence="8 19" id="KW-0418">Kinase</keyword>
<dbReference type="Gene3D" id="1.25.40.340">
    <property type="match status" value="1"/>
</dbReference>
<proteinExistence type="evidence at transcript level"/>
<keyword evidence="7" id="KW-0547">Nucleotide-binding</keyword>
<dbReference type="PANTHER" id="PTHR28629">
    <property type="entry name" value="TRIOKINASE/FMN CYCLASE"/>
    <property type="match status" value="1"/>
</dbReference>
<evidence type="ECO:0000256" key="13">
    <source>
        <dbReference type="ARBA" id="ARBA00046681"/>
    </source>
</evidence>
<dbReference type="SUPFAM" id="SSF101473">
    <property type="entry name" value="DhaL-like"/>
    <property type="match status" value="1"/>
</dbReference>
<dbReference type="InterPro" id="IPR036117">
    <property type="entry name" value="DhaL_dom_sf"/>
</dbReference>
<dbReference type="EC" id="4.6.1.15" evidence="4"/>
<dbReference type="Pfam" id="PF02733">
    <property type="entry name" value="Dak1"/>
    <property type="match status" value="1"/>
</dbReference>
<dbReference type="GO" id="GO:0005524">
    <property type="term" value="F:ATP binding"/>
    <property type="evidence" value="ECO:0007669"/>
    <property type="project" value="UniProtKB-KW"/>
</dbReference>
<evidence type="ECO:0000256" key="6">
    <source>
        <dbReference type="ARBA" id="ARBA00022679"/>
    </source>
</evidence>
<dbReference type="PROSITE" id="PS51480">
    <property type="entry name" value="DHAL"/>
    <property type="match status" value="1"/>
</dbReference>
<dbReference type="GO" id="GO:0050354">
    <property type="term" value="F:triokinase activity"/>
    <property type="evidence" value="ECO:0007669"/>
    <property type="project" value="UniProtKB-EC"/>
</dbReference>
<dbReference type="FunFam" id="1.25.40.340:FF:000002">
    <property type="entry name" value="Dihydroxyacetone kinase, L subunit"/>
    <property type="match status" value="1"/>
</dbReference>
<evidence type="ECO:0000256" key="3">
    <source>
        <dbReference type="ARBA" id="ARBA00012110"/>
    </source>
</evidence>
<dbReference type="Gene3D" id="3.40.50.10440">
    <property type="entry name" value="Dihydroxyacetone kinase, domain 1"/>
    <property type="match status" value="1"/>
</dbReference>
<keyword evidence="9" id="KW-0067">ATP-binding</keyword>
<comment type="catalytic activity">
    <reaction evidence="15">
        <text>FAD = riboflavin cyclic-4',5'-phosphate + AMP + H(+)</text>
        <dbReference type="Rhea" id="RHEA:13729"/>
        <dbReference type="ChEBI" id="CHEBI:15378"/>
        <dbReference type="ChEBI" id="CHEBI:57692"/>
        <dbReference type="ChEBI" id="CHEBI:76202"/>
        <dbReference type="ChEBI" id="CHEBI:456215"/>
        <dbReference type="EC" id="4.6.1.15"/>
    </reaction>
</comment>
<evidence type="ECO:0000256" key="11">
    <source>
        <dbReference type="ARBA" id="ARBA00032426"/>
    </source>
</evidence>
<feature type="domain" description="DhaK" evidence="18">
    <location>
        <begin position="11"/>
        <end position="339"/>
    </location>
</feature>
<dbReference type="InterPro" id="IPR050861">
    <property type="entry name" value="Dihydroxyacetone_Kinase"/>
</dbReference>
<reference evidence="19" key="1">
    <citation type="submission" date="2020-04" db="EMBL/GenBank/DDBJ databases">
        <authorList>
            <person name="Neveu A P."/>
        </authorList>
    </citation>
    <scope>NUCLEOTIDE SEQUENCE</scope>
    <source>
        <tissue evidence="19">Whole embryo</tissue>
    </source>
</reference>
<dbReference type="FunFam" id="3.40.50.10440:FF:000001">
    <property type="entry name" value="Dihydroxyacetone kinase, DhaK subunit"/>
    <property type="match status" value="1"/>
</dbReference>
<gene>
    <name evidence="19" type="primary">Tkfc-001</name>
</gene>
<evidence type="ECO:0000256" key="14">
    <source>
        <dbReference type="ARBA" id="ARBA00047974"/>
    </source>
</evidence>
<evidence type="ECO:0000256" key="7">
    <source>
        <dbReference type="ARBA" id="ARBA00022741"/>
    </source>
</evidence>
<dbReference type="InterPro" id="IPR004006">
    <property type="entry name" value="DhaK_dom"/>
</dbReference>
<evidence type="ECO:0000259" key="17">
    <source>
        <dbReference type="PROSITE" id="PS51480"/>
    </source>
</evidence>
<keyword evidence="10" id="KW-0170">Cobalt</keyword>
<accession>A0A6F9DU48</accession>
<evidence type="ECO:0000256" key="5">
    <source>
        <dbReference type="ARBA" id="ARBA00018932"/>
    </source>
</evidence>
<name>A0A6F9DU48_9ASCI</name>
<evidence type="ECO:0000256" key="10">
    <source>
        <dbReference type="ARBA" id="ARBA00023285"/>
    </source>
</evidence>
<evidence type="ECO:0000256" key="16">
    <source>
        <dbReference type="ARBA" id="ARBA00048898"/>
    </source>
</evidence>
<evidence type="ECO:0000256" key="12">
    <source>
        <dbReference type="ARBA" id="ARBA00045490"/>
    </source>
</evidence>
<dbReference type="FunFam" id="3.30.1180.20:FF:000001">
    <property type="entry name" value="Dihydroxyacetone kinase 1"/>
    <property type="match status" value="1"/>
</dbReference>
<dbReference type="EMBL" id="LR791115">
    <property type="protein sequence ID" value="CAB3266977.1"/>
    <property type="molecule type" value="mRNA"/>
</dbReference>
<keyword evidence="6" id="KW-0808">Transferase</keyword>
<feature type="domain" description="DhaL" evidence="17">
    <location>
        <begin position="384"/>
        <end position="581"/>
    </location>
</feature>
<comment type="catalytic activity">
    <reaction evidence="16">
        <text>dihydroxyacetone + ATP = dihydroxyacetone phosphate + ADP + H(+)</text>
        <dbReference type="Rhea" id="RHEA:15773"/>
        <dbReference type="ChEBI" id="CHEBI:15378"/>
        <dbReference type="ChEBI" id="CHEBI:16016"/>
        <dbReference type="ChEBI" id="CHEBI:30616"/>
        <dbReference type="ChEBI" id="CHEBI:57642"/>
        <dbReference type="ChEBI" id="CHEBI:456216"/>
        <dbReference type="EC" id="2.7.1.29"/>
    </reaction>
</comment>
<comment type="similarity">
    <text evidence="1">Belongs to the dihydroxyacetone kinase (DAK) family.</text>
</comment>
<evidence type="ECO:0000313" key="19">
    <source>
        <dbReference type="EMBL" id="CAB3266977.1"/>
    </source>
</evidence>
<dbReference type="PROSITE" id="PS51481">
    <property type="entry name" value="DHAK"/>
    <property type="match status" value="1"/>
</dbReference>
<evidence type="ECO:0000256" key="4">
    <source>
        <dbReference type="ARBA" id="ARBA00012578"/>
    </source>
</evidence>
<dbReference type="SMART" id="SM01120">
    <property type="entry name" value="Dak2"/>
    <property type="match status" value="1"/>
</dbReference>
<evidence type="ECO:0000256" key="1">
    <source>
        <dbReference type="ARBA" id="ARBA00008757"/>
    </source>
</evidence>
<evidence type="ECO:0000256" key="2">
    <source>
        <dbReference type="ARBA" id="ARBA00012107"/>
    </source>
</evidence>
<dbReference type="PANTHER" id="PTHR28629:SF4">
    <property type="entry name" value="TRIOKINASE_FMN CYCLASE"/>
    <property type="match status" value="1"/>
</dbReference>
<protein>
    <recommendedName>
        <fullName evidence="5">Triokinase/FMN cyclase</fullName>
        <ecNumber evidence="3">2.7.1.28</ecNumber>
        <ecNumber evidence="2">2.7.1.29</ecNumber>
        <ecNumber evidence="4">4.6.1.15</ecNumber>
    </recommendedName>
    <alternativeName>
        <fullName evidence="11">Bifunctional ATP-dependent dihydroxyacetone kinase/FAD-AMP lyase (cyclizing)</fullName>
    </alternativeName>
</protein>
<dbReference type="SUPFAM" id="SSF82549">
    <property type="entry name" value="DAK1/DegV-like"/>
    <property type="match status" value="1"/>
</dbReference>
<dbReference type="InterPro" id="IPR004007">
    <property type="entry name" value="DhaL_dom"/>
</dbReference>
<sequence>MSRVDRLLLNDPGQCVDEMLQSISMQNPGQRLLKGHRVVIREDVENFRKKGLVSLVCGGGSGHEPFAAGFVGEGMLTAAVAGSIFASPPPNDILAAIKAVASPAGVLLIVANYTGDRLNFGIALERALALKLKVKMVVVGEDCALESQDKTAGKRGLVGIVAVMKIAGALSEMGKSLDYVVQVATRAASAMGTIGVSLGGCSVPGSGSSFVLDPTEMELGLGVHGEAGIKRLKILSADDTIVAMINHMTNPQNASHIRLQEGDQISLIFNNLGGLSVLEMHVLARKAILFLKEKLLTVVRVYFGHLMTSLDMSGFNLNILKLDEEILICLDASTNAPNWPTLCKSQVTGYDINSISLYLAAKEDADFDSEQKEQVDAACDPTINAVLKAITNACQALIANEVQLNELDTLAGDGDCGSTIKRGATDILDKCETWKALSIDKILLNIASSAEETMGGASGGLYSLFFTAAAGLAKDLNMATICDCLQAGVNAVSKYGGAEPGDRTMLDALTAAHSSLQNQIKKKSSPKEVAKVVSKACCDAAESTANMKARAGRASYVASNLLAKPYAVAVAVSIWIEAFSKSLAV</sequence>
<dbReference type="EC" id="2.7.1.28" evidence="3"/>
<comment type="subunit">
    <text evidence="13">Homodimer. Interacts with IFIH1 (via the CARD domains), the interaction is inhibited by viral infection.</text>
</comment>
<comment type="function">
    <text evidence="12">Catalyzes both the phosphorylation of dihydroxyacetone and of glyceraldehyde, and the splitting of ribonucleoside diphosphate-X compounds among which FAD is the best substrate. Represses IFIH1-mediated cellular antiviral response.</text>
</comment>
<dbReference type="EC" id="2.7.1.29" evidence="2"/>
<evidence type="ECO:0000259" key="18">
    <source>
        <dbReference type="PROSITE" id="PS51481"/>
    </source>
</evidence>
<evidence type="ECO:0000256" key="9">
    <source>
        <dbReference type="ARBA" id="ARBA00022840"/>
    </source>
</evidence>